<keyword evidence="5 7" id="KW-0460">Magnesium</keyword>
<dbReference type="NCBIfam" id="TIGR01367">
    <property type="entry name" value="pyrE_Therm"/>
    <property type="match status" value="1"/>
</dbReference>
<dbReference type="UniPathway" id="UPA00070">
    <property type="reaction ID" value="UER00119"/>
</dbReference>
<dbReference type="InterPro" id="IPR023031">
    <property type="entry name" value="OPRT"/>
</dbReference>
<dbReference type="GO" id="GO:0044205">
    <property type="term" value="P:'de novo' UMP biosynthetic process"/>
    <property type="evidence" value="ECO:0007669"/>
    <property type="project" value="UniProtKB-UniRule"/>
</dbReference>
<dbReference type="CDD" id="cd06223">
    <property type="entry name" value="PRTases_typeI"/>
    <property type="match status" value="1"/>
</dbReference>
<keyword evidence="6 7" id="KW-0665">Pyrimidine biosynthesis</keyword>
<feature type="binding site" description="in other chain" evidence="7">
    <location>
        <begin position="124"/>
        <end position="132"/>
    </location>
    <ligand>
        <name>5-phospho-alpha-D-ribose 1-diphosphate</name>
        <dbReference type="ChEBI" id="CHEBI:58017"/>
        <note>ligand shared between dimeric partners</note>
    </ligand>
</feature>
<dbReference type="SUPFAM" id="SSF53271">
    <property type="entry name" value="PRTase-like"/>
    <property type="match status" value="1"/>
</dbReference>
<comment type="similarity">
    <text evidence="7">Belongs to the purine/pyrimidine phosphoribosyltransferase family. PyrE subfamily.</text>
</comment>
<dbReference type="EMBL" id="CP063849">
    <property type="protein sequence ID" value="QOY91910.1"/>
    <property type="molecule type" value="Genomic_DNA"/>
</dbReference>
<dbReference type="Pfam" id="PF00156">
    <property type="entry name" value="Pribosyltran"/>
    <property type="match status" value="1"/>
</dbReference>
<keyword evidence="4 7" id="KW-0808">Transferase</keyword>
<dbReference type="PANTHER" id="PTHR19278">
    <property type="entry name" value="OROTATE PHOSPHORIBOSYLTRANSFERASE"/>
    <property type="match status" value="1"/>
</dbReference>
<evidence type="ECO:0000313" key="10">
    <source>
        <dbReference type="Proteomes" id="UP000593892"/>
    </source>
</evidence>
<feature type="domain" description="Phosphoribosyltransferase" evidence="8">
    <location>
        <begin position="57"/>
        <end position="163"/>
    </location>
</feature>
<evidence type="ECO:0000256" key="2">
    <source>
        <dbReference type="ARBA" id="ARBA00011971"/>
    </source>
</evidence>
<comment type="cofactor">
    <cofactor evidence="7">
        <name>Mg(2+)</name>
        <dbReference type="ChEBI" id="CHEBI:18420"/>
    </cofactor>
</comment>
<dbReference type="InterPro" id="IPR000836">
    <property type="entry name" value="PRTase_dom"/>
</dbReference>
<reference evidence="9 10" key="1">
    <citation type="submission" date="2020-10" db="EMBL/GenBank/DDBJ databases">
        <title>Complete genome sequence of Paludibaculum fermentans P105T, a facultatively anaerobic acidobacterium capable of dissimilatory Fe(III) reduction.</title>
        <authorList>
            <person name="Dedysh S.N."/>
            <person name="Beletsky A.V."/>
            <person name="Kulichevskaya I.S."/>
            <person name="Mardanov A.V."/>
            <person name="Ravin N.V."/>
        </authorList>
    </citation>
    <scope>NUCLEOTIDE SEQUENCE [LARGE SCALE GENOMIC DNA]</scope>
    <source>
        <strain evidence="9 10">P105</strain>
    </source>
</reference>
<dbReference type="GO" id="GO:0019856">
    <property type="term" value="P:pyrimidine nucleobase biosynthetic process"/>
    <property type="evidence" value="ECO:0007669"/>
    <property type="project" value="InterPro"/>
</dbReference>
<evidence type="ECO:0000256" key="4">
    <source>
        <dbReference type="ARBA" id="ARBA00022679"/>
    </source>
</evidence>
<gene>
    <name evidence="7" type="primary">pyrE</name>
    <name evidence="9" type="ORF">IRI77_04025</name>
</gene>
<accession>A0A7S7NY22</accession>
<dbReference type="AlphaFoldDB" id="A0A7S7NY22"/>
<comment type="subunit">
    <text evidence="7">Homodimer.</text>
</comment>
<dbReference type="InterPro" id="IPR006273">
    <property type="entry name" value="Orotate_PRibTrfase_bac"/>
</dbReference>
<evidence type="ECO:0000313" key="9">
    <source>
        <dbReference type="EMBL" id="QOY91910.1"/>
    </source>
</evidence>
<evidence type="ECO:0000256" key="3">
    <source>
        <dbReference type="ARBA" id="ARBA00022676"/>
    </source>
</evidence>
<protein>
    <recommendedName>
        <fullName evidence="2 7">Orotate phosphoribosyltransferase</fullName>
        <shortName evidence="7">OPRT</shortName>
        <shortName evidence="7">OPRTase</shortName>
        <ecNumber evidence="2 7">2.4.2.10</ecNumber>
    </recommendedName>
</protein>
<proteinExistence type="inferred from homology"/>
<dbReference type="InterPro" id="IPR029057">
    <property type="entry name" value="PRTase-like"/>
</dbReference>
<dbReference type="Gene3D" id="3.40.50.2020">
    <property type="match status" value="1"/>
</dbReference>
<evidence type="ECO:0000256" key="5">
    <source>
        <dbReference type="ARBA" id="ARBA00022842"/>
    </source>
</evidence>
<organism evidence="9 10">
    <name type="scientific">Paludibaculum fermentans</name>
    <dbReference type="NCBI Taxonomy" id="1473598"/>
    <lineage>
        <taxon>Bacteria</taxon>
        <taxon>Pseudomonadati</taxon>
        <taxon>Acidobacteriota</taxon>
        <taxon>Terriglobia</taxon>
        <taxon>Bryobacterales</taxon>
        <taxon>Bryobacteraceae</taxon>
        <taxon>Paludibaculum</taxon>
    </lineage>
</organism>
<keyword evidence="3 7" id="KW-0328">Glycosyltransferase</keyword>
<feature type="binding site" evidence="7">
    <location>
        <position position="156"/>
    </location>
    <ligand>
        <name>orotate</name>
        <dbReference type="ChEBI" id="CHEBI:30839"/>
    </ligand>
</feature>
<evidence type="ECO:0000256" key="6">
    <source>
        <dbReference type="ARBA" id="ARBA00022975"/>
    </source>
</evidence>
<sequence>MREVALSPESLLDIFRQTGAYLKGHFRLTSGLHSPEYLQCALVLQHPNHAETCGRELAAAIKALTGTSSVDVVVSPAMGGLMIGHEVARAFGVRHIFTERDTDRKMTLRRGFSLQPGERAVVIEDVITTGGSTLEVVELLKAAGAEVVAAGSVIDRSGGKADVSVPRAALVTLNVTAYNPAECPLCEQGLPVVKPGSRPS</sequence>
<evidence type="ECO:0000256" key="7">
    <source>
        <dbReference type="HAMAP-Rule" id="MF_01208"/>
    </source>
</evidence>
<feature type="binding site" evidence="7">
    <location>
        <position position="128"/>
    </location>
    <ligand>
        <name>orotate</name>
        <dbReference type="ChEBI" id="CHEBI:30839"/>
    </ligand>
</feature>
<comment type="pathway">
    <text evidence="1 7">Pyrimidine metabolism; UMP biosynthesis via de novo pathway; UMP from orotate: step 1/2.</text>
</comment>
<comment type="caution">
    <text evidence="7">Lacks conserved residue(s) required for the propagation of feature annotation.</text>
</comment>
<dbReference type="GO" id="GO:0000287">
    <property type="term" value="F:magnesium ion binding"/>
    <property type="evidence" value="ECO:0007669"/>
    <property type="project" value="UniProtKB-UniRule"/>
</dbReference>
<evidence type="ECO:0000259" key="8">
    <source>
        <dbReference type="Pfam" id="PF00156"/>
    </source>
</evidence>
<comment type="catalytic activity">
    <reaction evidence="7">
        <text>orotidine 5'-phosphate + diphosphate = orotate + 5-phospho-alpha-D-ribose 1-diphosphate</text>
        <dbReference type="Rhea" id="RHEA:10380"/>
        <dbReference type="ChEBI" id="CHEBI:30839"/>
        <dbReference type="ChEBI" id="CHEBI:33019"/>
        <dbReference type="ChEBI" id="CHEBI:57538"/>
        <dbReference type="ChEBI" id="CHEBI:58017"/>
        <dbReference type="EC" id="2.4.2.10"/>
    </reaction>
</comment>
<dbReference type="EC" id="2.4.2.10" evidence="2 7"/>
<keyword evidence="10" id="KW-1185">Reference proteome</keyword>
<dbReference type="Proteomes" id="UP000593892">
    <property type="component" value="Chromosome"/>
</dbReference>
<dbReference type="GO" id="GO:0004588">
    <property type="term" value="F:orotate phosphoribosyltransferase activity"/>
    <property type="evidence" value="ECO:0007669"/>
    <property type="project" value="UniProtKB-UniRule"/>
</dbReference>
<evidence type="ECO:0000256" key="1">
    <source>
        <dbReference type="ARBA" id="ARBA00004889"/>
    </source>
</evidence>
<dbReference type="PANTHER" id="PTHR19278:SF9">
    <property type="entry name" value="URIDINE 5'-MONOPHOSPHATE SYNTHASE"/>
    <property type="match status" value="1"/>
</dbReference>
<comment type="function">
    <text evidence="7">Catalyzes the transfer of a ribosyl phosphate group from 5-phosphoribose 1-diphosphate to orotate, leading to the formation of orotidine monophosphate (OMP).</text>
</comment>
<dbReference type="KEGG" id="pfer:IRI77_04025"/>
<dbReference type="HAMAP" id="MF_01208">
    <property type="entry name" value="PyrE"/>
    <property type="match status" value="1"/>
</dbReference>
<name>A0A7S7NY22_PALFE</name>